<dbReference type="Proteomes" id="UP000237752">
    <property type="component" value="Unassembled WGS sequence"/>
</dbReference>
<evidence type="ECO:0000256" key="3">
    <source>
        <dbReference type="SAM" id="MobiDB-lite"/>
    </source>
</evidence>
<name>A0A2T0ZZ94_9ACTN</name>
<accession>A0A2T0ZZ94</accession>
<dbReference type="InterPro" id="IPR009057">
    <property type="entry name" value="Homeodomain-like_sf"/>
</dbReference>
<protein>
    <recommendedName>
        <fullName evidence="4">HTH tetR-type domain-containing protein</fullName>
    </recommendedName>
</protein>
<organism evidence="5 6">
    <name type="scientific">Antricoccus suffuscus</name>
    <dbReference type="NCBI Taxonomy" id="1629062"/>
    <lineage>
        <taxon>Bacteria</taxon>
        <taxon>Bacillati</taxon>
        <taxon>Actinomycetota</taxon>
        <taxon>Actinomycetes</taxon>
        <taxon>Geodermatophilales</taxon>
        <taxon>Antricoccaceae</taxon>
        <taxon>Antricoccus</taxon>
    </lineage>
</organism>
<evidence type="ECO:0000313" key="6">
    <source>
        <dbReference type="Proteomes" id="UP000237752"/>
    </source>
</evidence>
<gene>
    <name evidence="5" type="ORF">CLV47_109104</name>
</gene>
<feature type="domain" description="HTH tetR-type" evidence="4">
    <location>
        <begin position="25"/>
        <end position="89"/>
    </location>
</feature>
<comment type="caution">
    <text evidence="5">The sequence shown here is derived from an EMBL/GenBank/DDBJ whole genome shotgun (WGS) entry which is preliminary data.</text>
</comment>
<dbReference type="AlphaFoldDB" id="A0A2T0ZZ94"/>
<keyword evidence="1 2" id="KW-0238">DNA-binding</keyword>
<sequence>MQVSSSADDSRQSGFGRRRQRLSDAETEQRMLRSAADAVAATGLTVSLDHIRLEDVIRDAGVSRSTVYRRWPNKDLFLGDLLLDLARANAPKSATGSKEITELVRRSVLARLDAIRSPIDRLQLAAELVRDTGQQDFQHINESREWRTYLALTVTFIGLPPGDLRDQIQEVLAESERAFTARIAASHRTIADLLGLRLRAGIDVTFETVGHLANAMMRGLIVKALATPSIATERVAGDLYGATGDWSLASLGLISVVMTYLEPDPDVTWDDKRVTQLRQQLEETDDLFE</sequence>
<evidence type="ECO:0000256" key="1">
    <source>
        <dbReference type="ARBA" id="ARBA00023125"/>
    </source>
</evidence>
<dbReference type="EMBL" id="PVUE01000009">
    <property type="protein sequence ID" value="PRZ41557.1"/>
    <property type="molecule type" value="Genomic_DNA"/>
</dbReference>
<reference evidence="5 6" key="1">
    <citation type="submission" date="2018-03" db="EMBL/GenBank/DDBJ databases">
        <title>Genomic Encyclopedia of Archaeal and Bacterial Type Strains, Phase II (KMG-II): from individual species to whole genera.</title>
        <authorList>
            <person name="Goeker M."/>
        </authorList>
    </citation>
    <scope>NUCLEOTIDE SEQUENCE [LARGE SCALE GENOMIC DNA]</scope>
    <source>
        <strain evidence="5 6">DSM 100065</strain>
    </source>
</reference>
<evidence type="ECO:0000259" key="4">
    <source>
        <dbReference type="PROSITE" id="PS50977"/>
    </source>
</evidence>
<proteinExistence type="predicted"/>
<evidence type="ECO:0000256" key="2">
    <source>
        <dbReference type="PROSITE-ProRule" id="PRU00335"/>
    </source>
</evidence>
<dbReference type="PROSITE" id="PS50977">
    <property type="entry name" value="HTH_TETR_2"/>
    <property type="match status" value="1"/>
</dbReference>
<feature type="DNA-binding region" description="H-T-H motif" evidence="2">
    <location>
        <begin position="52"/>
        <end position="71"/>
    </location>
</feature>
<dbReference type="Gene3D" id="1.10.357.10">
    <property type="entry name" value="Tetracycline Repressor, domain 2"/>
    <property type="match status" value="1"/>
</dbReference>
<feature type="region of interest" description="Disordered" evidence="3">
    <location>
        <begin position="1"/>
        <end position="28"/>
    </location>
</feature>
<dbReference type="GO" id="GO:0003677">
    <property type="term" value="F:DNA binding"/>
    <property type="evidence" value="ECO:0007669"/>
    <property type="project" value="UniProtKB-UniRule"/>
</dbReference>
<dbReference type="SUPFAM" id="SSF46689">
    <property type="entry name" value="Homeodomain-like"/>
    <property type="match status" value="1"/>
</dbReference>
<dbReference type="InterPro" id="IPR001647">
    <property type="entry name" value="HTH_TetR"/>
</dbReference>
<evidence type="ECO:0000313" key="5">
    <source>
        <dbReference type="EMBL" id="PRZ41557.1"/>
    </source>
</evidence>
<keyword evidence="6" id="KW-1185">Reference proteome</keyword>